<dbReference type="SUPFAM" id="SSF54637">
    <property type="entry name" value="Thioesterase/thiol ester dehydrase-isomerase"/>
    <property type="match status" value="2"/>
</dbReference>
<evidence type="ECO:0000313" key="11">
    <source>
        <dbReference type="Proteomes" id="UP000664698"/>
    </source>
</evidence>
<dbReference type="EMBL" id="JAFKCW010000001">
    <property type="protein sequence ID" value="MBN7800288.1"/>
    <property type="molecule type" value="Genomic_DNA"/>
</dbReference>
<accession>A0ABS3BMB4</accession>
<evidence type="ECO:0000259" key="8">
    <source>
        <dbReference type="Pfam" id="PF01643"/>
    </source>
</evidence>
<evidence type="ECO:0000259" key="9">
    <source>
        <dbReference type="Pfam" id="PF20791"/>
    </source>
</evidence>
<keyword evidence="6" id="KW-0443">Lipid metabolism</keyword>
<name>A0ABS3BMB4_9BACT</name>
<keyword evidence="5" id="KW-0809">Transit peptide</keyword>
<feature type="domain" description="Acyl-ACP thioesterase-like C-terminal" evidence="9">
    <location>
        <begin position="157"/>
        <end position="212"/>
    </location>
</feature>
<evidence type="ECO:0000256" key="6">
    <source>
        <dbReference type="ARBA" id="ARBA00023098"/>
    </source>
</evidence>
<keyword evidence="7" id="KW-0275">Fatty acid biosynthesis</keyword>
<dbReference type="InterPro" id="IPR045023">
    <property type="entry name" value="FATA/B"/>
</dbReference>
<dbReference type="Pfam" id="PF01643">
    <property type="entry name" value="Acyl-ACP_TE"/>
    <property type="match status" value="1"/>
</dbReference>
<comment type="similarity">
    <text evidence="1">Belongs to the acyl-ACP thioesterase family.</text>
</comment>
<dbReference type="InterPro" id="IPR002864">
    <property type="entry name" value="Acyl-ACP_thioesterase_NHD"/>
</dbReference>
<evidence type="ECO:0000256" key="7">
    <source>
        <dbReference type="ARBA" id="ARBA00023160"/>
    </source>
</evidence>
<dbReference type="InterPro" id="IPR029069">
    <property type="entry name" value="HotDog_dom_sf"/>
</dbReference>
<evidence type="ECO:0000256" key="3">
    <source>
        <dbReference type="ARBA" id="ARBA00022801"/>
    </source>
</evidence>
<reference evidence="10 11" key="1">
    <citation type="submission" date="2021-03" db="EMBL/GenBank/DDBJ databases">
        <title>novel species isolated from a fishpond in China.</title>
        <authorList>
            <person name="Lu H."/>
            <person name="Cai Z."/>
        </authorList>
    </citation>
    <scope>NUCLEOTIDE SEQUENCE [LARGE SCALE GENOMIC DNA]</scope>
    <source>
        <strain evidence="10 11">JCM 31546</strain>
    </source>
</reference>
<proteinExistence type="inferred from homology"/>
<evidence type="ECO:0000256" key="5">
    <source>
        <dbReference type="ARBA" id="ARBA00022946"/>
    </source>
</evidence>
<dbReference type="PANTHER" id="PTHR31727:SF6">
    <property type="entry name" value="OLEOYL-ACYL CARRIER PROTEIN THIOESTERASE 1, CHLOROPLASTIC"/>
    <property type="match status" value="1"/>
</dbReference>
<evidence type="ECO:0000256" key="1">
    <source>
        <dbReference type="ARBA" id="ARBA00006500"/>
    </source>
</evidence>
<keyword evidence="3" id="KW-0378">Hydrolase</keyword>
<dbReference type="Pfam" id="PF20791">
    <property type="entry name" value="Acyl-ACP_TE_C"/>
    <property type="match status" value="1"/>
</dbReference>
<gene>
    <name evidence="10" type="ORF">J0A67_05415</name>
</gene>
<keyword evidence="4" id="KW-0276">Fatty acid metabolism</keyword>
<sequence length="237" mass="27114">MILTDSFQFTKSFEVGSYQVKPEGNIRLSCLADLFQEIAWAHADSADFGRNLSEINLMWALARLEIEILEFPKWGDSIRLFTGSKGADKLFAFRDFMVADQNDRILVRGMSSWLLLDTSTKRIQKAESVLPAALYDPNMKPDHQPQKLVAKGEVVARELVRVRFSDLDLNYHVNNTSYIRWVENFLADRKIFPSEIAINYQAESFGGDQVELRLYEGSSKSFVEGRIGERLVFIVAF</sequence>
<evidence type="ECO:0000313" key="10">
    <source>
        <dbReference type="EMBL" id="MBN7800288.1"/>
    </source>
</evidence>
<dbReference type="PANTHER" id="PTHR31727">
    <property type="entry name" value="OLEOYL-ACYL CARRIER PROTEIN THIOESTERASE 1, CHLOROPLASTIC"/>
    <property type="match status" value="1"/>
</dbReference>
<dbReference type="Proteomes" id="UP000664698">
    <property type="component" value="Unassembled WGS sequence"/>
</dbReference>
<comment type="caution">
    <text evidence="10">The sequence shown here is derived from an EMBL/GenBank/DDBJ whole genome shotgun (WGS) entry which is preliminary data.</text>
</comment>
<protein>
    <submittedName>
        <fullName evidence="10">Acyl-ACP thioesterase</fullName>
    </submittedName>
</protein>
<keyword evidence="2" id="KW-0444">Lipid biosynthesis</keyword>
<dbReference type="Gene3D" id="3.10.129.10">
    <property type="entry name" value="Hotdog Thioesterase"/>
    <property type="match status" value="1"/>
</dbReference>
<keyword evidence="11" id="KW-1185">Reference proteome</keyword>
<evidence type="ECO:0000256" key="4">
    <source>
        <dbReference type="ARBA" id="ARBA00022832"/>
    </source>
</evidence>
<evidence type="ECO:0000256" key="2">
    <source>
        <dbReference type="ARBA" id="ARBA00022516"/>
    </source>
</evidence>
<feature type="domain" description="Acyl-ACP thioesterase N-terminal hotdog" evidence="8">
    <location>
        <begin position="8"/>
        <end position="125"/>
    </location>
</feature>
<organism evidence="10 11">
    <name type="scientific">Algoriphagus aestuariicola</name>
    <dbReference type="NCBI Taxonomy" id="1852016"/>
    <lineage>
        <taxon>Bacteria</taxon>
        <taxon>Pseudomonadati</taxon>
        <taxon>Bacteroidota</taxon>
        <taxon>Cytophagia</taxon>
        <taxon>Cytophagales</taxon>
        <taxon>Cyclobacteriaceae</taxon>
        <taxon>Algoriphagus</taxon>
    </lineage>
</organism>
<dbReference type="InterPro" id="IPR049427">
    <property type="entry name" value="Acyl-ACP_TE_C"/>
</dbReference>
<dbReference type="RefSeq" id="WP_206568242.1">
    <property type="nucleotide sequence ID" value="NZ_JAFKCW010000001.1"/>
</dbReference>